<reference evidence="2" key="1">
    <citation type="journal article" date="2019" name="Int. J. Syst. Evol. Microbiol.">
        <title>The Global Catalogue of Microorganisms (GCM) 10K type strain sequencing project: providing services to taxonomists for standard genome sequencing and annotation.</title>
        <authorList>
            <consortium name="The Broad Institute Genomics Platform"/>
            <consortium name="The Broad Institute Genome Sequencing Center for Infectious Disease"/>
            <person name="Wu L."/>
            <person name="Ma J."/>
        </authorList>
    </citation>
    <scope>NUCLEOTIDE SEQUENCE [LARGE SCALE GENOMIC DNA]</scope>
    <source>
        <strain evidence="2">CCUG 61696</strain>
    </source>
</reference>
<evidence type="ECO:0000313" key="2">
    <source>
        <dbReference type="Proteomes" id="UP001597171"/>
    </source>
</evidence>
<protein>
    <recommendedName>
        <fullName evidence="3">HEAT repeat domain-containing protein</fullName>
    </recommendedName>
</protein>
<name>A0ABW3ZAW0_9HYPH</name>
<accession>A0ABW3ZAW0</accession>
<evidence type="ECO:0008006" key="3">
    <source>
        <dbReference type="Google" id="ProtNLM"/>
    </source>
</evidence>
<sequence length="326" mass="35819">PLAVAFATAPSSDLRRAARPLVARLARRDEALSARLSRELIDSLFRASPDDAYPKDIVDLLMEAMPERVAALDAGMLWRLLQARAKGAQLLGSTELVRRPFGLFSVRQIARLGDHPHRAARDWALAAVRAEPARFQAEAADAVLLVESDWPETRAVAEAEFDRWPQEAWSPETIAVVTDSVRPEVLAYARRLLRSRLTPEDAPAQLARLLEHPAQSMHLVATELLTEDAAAGEEAFEKLLPLARIVMLQVHKGRVAKDRMTAFLRAKAARDAGRAARIAPLFADLSLSGTQRDRAAAILALRDIAEAHPRIATPLVRRAAPERAAP</sequence>
<dbReference type="Proteomes" id="UP001597171">
    <property type="component" value="Unassembled WGS sequence"/>
</dbReference>
<proteinExistence type="predicted"/>
<feature type="non-terminal residue" evidence="1">
    <location>
        <position position="1"/>
    </location>
</feature>
<gene>
    <name evidence="1" type="ORF">ACFQ4O_15470</name>
</gene>
<comment type="caution">
    <text evidence="1">The sequence shown here is derived from an EMBL/GenBank/DDBJ whole genome shotgun (WGS) entry which is preliminary data.</text>
</comment>
<dbReference type="EMBL" id="JBHTMX010000219">
    <property type="protein sequence ID" value="MFD1333398.1"/>
    <property type="molecule type" value="Genomic_DNA"/>
</dbReference>
<keyword evidence="2" id="KW-1185">Reference proteome</keyword>
<organism evidence="1 2">
    <name type="scientific">Methylopila musalis</name>
    <dbReference type="NCBI Taxonomy" id="1134781"/>
    <lineage>
        <taxon>Bacteria</taxon>
        <taxon>Pseudomonadati</taxon>
        <taxon>Pseudomonadota</taxon>
        <taxon>Alphaproteobacteria</taxon>
        <taxon>Hyphomicrobiales</taxon>
        <taxon>Methylopilaceae</taxon>
        <taxon>Methylopila</taxon>
    </lineage>
</organism>
<evidence type="ECO:0000313" key="1">
    <source>
        <dbReference type="EMBL" id="MFD1333398.1"/>
    </source>
</evidence>